<keyword evidence="3" id="KW-1185">Reference proteome</keyword>
<sequence length="738" mass="82953">MSSNGFLSNGNRQSMLRNAPAVQLSHILSSIPEFSFFDELIHIPQPPASDQSANIKLSQRDVFDITKILEDINLYLNDVLMIFNNVQSGSKHVTDLLNWYFEGKTAFLELLRNIDSIDSIISQLLLVIESSDVPDNISNNLLAIFEEISDLLLEVKKGSIVFKKYLDISINYRELIDSVIKSLSNEIEDCVKCILKLKELKLSSPKKVLPEYNLEVITTKMKVNDLTNGNVSFKTMRLPTFSDLDEKLYNDYLELEAKIDPLRTAIGIVPLRIDEFNTMCSGQLFVKSRENVLDTYEILVQKWNLLLKEKNIFKKENINVKWNQIFGYLIEEICKECDALIKKMDSSTSTDSSQEVHSTSPIITDEMGNKYKMCSSTITLIQKAFKESIVTDHELATIFNHDLIPKWNQVNEAISNNGKAKPSSKRSSMYVSTSTVESNGLRLFQTGSRNSTASSQDAPRPTSNGLGIDFNFEVETSTVPLSIEKTDRVKEVTSAGAGSSNHSRGRALRHSLISVFEDNSGHDDEDELTTLVKSPRVEIVKRAEEQDFEKQDVFAKQELSCSFSEAPNNNNCDTAKSIDFAALFETISSSSLKTDSKLPRVAPDLIKRGYSTIQIQPGSEKSKIPGANRSRSLCGSPVSSTRNLFMKQDSSEFGSFVSPLRNKRNSAYFSTRSRASSNATVIGRPNSLLNEMKIPNLNYSKRLSYNLEGLQEDGLTSFESRFDEENLLQALRQTSIWK</sequence>
<dbReference type="GO" id="GO:0043332">
    <property type="term" value="C:mating projection tip"/>
    <property type="evidence" value="ECO:0007669"/>
    <property type="project" value="TreeGrafter"/>
</dbReference>
<feature type="region of interest" description="Disordered" evidence="1">
    <location>
        <begin position="447"/>
        <end position="467"/>
    </location>
</feature>
<dbReference type="GO" id="GO:0031578">
    <property type="term" value="P:mitotic spindle orientation checkpoint signaling"/>
    <property type="evidence" value="ECO:0007669"/>
    <property type="project" value="TreeGrafter"/>
</dbReference>
<dbReference type="eggNOG" id="ENOG502QRQ1">
    <property type="taxonomic scope" value="Eukaryota"/>
</dbReference>
<dbReference type="EMBL" id="GG692398">
    <property type="protein sequence ID" value="EER33224.1"/>
    <property type="molecule type" value="Genomic_DNA"/>
</dbReference>
<dbReference type="AlphaFoldDB" id="C5MC57"/>
<dbReference type="VEuPathDB" id="FungiDB:CTRG_03649"/>
<dbReference type="GO" id="GO:0005938">
    <property type="term" value="C:cell cortex"/>
    <property type="evidence" value="ECO:0007669"/>
    <property type="project" value="TreeGrafter"/>
</dbReference>
<dbReference type="Pfam" id="PF08580">
    <property type="entry name" value="KAR9"/>
    <property type="match status" value="2"/>
</dbReference>
<proteinExistence type="predicted"/>
<dbReference type="RefSeq" id="XP_002549352.1">
    <property type="nucleotide sequence ID" value="XM_002549306.1"/>
</dbReference>
<accession>C5MC57</accession>
<organism evidence="2 3">
    <name type="scientific">Candida tropicalis (strain ATCC MYA-3404 / T1)</name>
    <name type="common">Yeast</name>
    <dbReference type="NCBI Taxonomy" id="294747"/>
    <lineage>
        <taxon>Eukaryota</taxon>
        <taxon>Fungi</taxon>
        <taxon>Dikarya</taxon>
        <taxon>Ascomycota</taxon>
        <taxon>Saccharomycotina</taxon>
        <taxon>Pichiomycetes</taxon>
        <taxon>Debaryomycetaceae</taxon>
        <taxon>Candida/Lodderomyces clade</taxon>
        <taxon>Candida</taxon>
    </lineage>
</organism>
<evidence type="ECO:0000313" key="3">
    <source>
        <dbReference type="Proteomes" id="UP000002037"/>
    </source>
</evidence>
<reference evidence="2 3" key="1">
    <citation type="journal article" date="2009" name="Nature">
        <title>Evolution of pathogenicity and sexual reproduction in eight Candida genomes.</title>
        <authorList>
            <person name="Butler G."/>
            <person name="Rasmussen M.D."/>
            <person name="Lin M.F."/>
            <person name="Santos M.A."/>
            <person name="Sakthikumar S."/>
            <person name="Munro C.A."/>
            <person name="Rheinbay E."/>
            <person name="Grabherr M."/>
            <person name="Forche A."/>
            <person name="Reedy J.L."/>
            <person name="Agrafioti I."/>
            <person name="Arnaud M.B."/>
            <person name="Bates S."/>
            <person name="Brown A.J."/>
            <person name="Brunke S."/>
            <person name="Costanzo M.C."/>
            <person name="Fitzpatrick D.A."/>
            <person name="de Groot P.W."/>
            <person name="Harris D."/>
            <person name="Hoyer L.L."/>
            <person name="Hube B."/>
            <person name="Klis F.M."/>
            <person name="Kodira C."/>
            <person name="Lennard N."/>
            <person name="Logue M.E."/>
            <person name="Martin R."/>
            <person name="Neiman A.M."/>
            <person name="Nikolaou E."/>
            <person name="Quail M.A."/>
            <person name="Quinn J."/>
            <person name="Santos M.C."/>
            <person name="Schmitzberger F.F."/>
            <person name="Sherlock G."/>
            <person name="Shah P."/>
            <person name="Silverstein K.A."/>
            <person name="Skrzypek M.S."/>
            <person name="Soll D."/>
            <person name="Staggs R."/>
            <person name="Stansfield I."/>
            <person name="Stumpf M.P."/>
            <person name="Sudbery P.E."/>
            <person name="Srikantha T."/>
            <person name="Zeng Q."/>
            <person name="Berman J."/>
            <person name="Berriman M."/>
            <person name="Heitman J."/>
            <person name="Gow N.A."/>
            <person name="Lorenz M.C."/>
            <person name="Birren B.W."/>
            <person name="Kellis M."/>
            <person name="Cuomo C.A."/>
        </authorList>
    </citation>
    <scope>NUCLEOTIDE SEQUENCE [LARGE SCALE GENOMIC DNA]</scope>
    <source>
        <strain evidence="3">ATCC MYA-3404 / T1</strain>
    </source>
</reference>
<evidence type="ECO:0000313" key="2">
    <source>
        <dbReference type="EMBL" id="EER33224.1"/>
    </source>
</evidence>
<dbReference type="GO" id="GO:0005816">
    <property type="term" value="C:spindle pole body"/>
    <property type="evidence" value="ECO:0007669"/>
    <property type="project" value="TreeGrafter"/>
</dbReference>
<feature type="compositionally biased region" description="Polar residues" evidence="1">
    <location>
        <begin position="447"/>
        <end position="465"/>
    </location>
</feature>
<name>C5MC57_CANTT</name>
<dbReference type="GO" id="GO:0051293">
    <property type="term" value="P:establishment of spindle localization"/>
    <property type="evidence" value="ECO:0007669"/>
    <property type="project" value="TreeGrafter"/>
</dbReference>
<protein>
    <recommendedName>
        <fullName evidence="4">Karyogamy protein KAR9</fullName>
    </recommendedName>
</protein>
<dbReference type="STRING" id="294747.C5MC57"/>
<dbReference type="PANTHER" id="PTHR37271:SF1">
    <property type="entry name" value="KARYOGAMY PROTEIN KAR9"/>
    <property type="match status" value="1"/>
</dbReference>
<dbReference type="KEGG" id="ctp:CTRG_03649"/>
<dbReference type="HOGENOM" id="CLU_423987_0_0_1"/>
<evidence type="ECO:0008006" key="4">
    <source>
        <dbReference type="Google" id="ProtNLM"/>
    </source>
</evidence>
<gene>
    <name evidence="2" type="ORF">CTRG_03649</name>
</gene>
<dbReference type="InterPro" id="IPR013889">
    <property type="entry name" value="Karyogamy_KAR9"/>
</dbReference>
<evidence type="ECO:0000256" key="1">
    <source>
        <dbReference type="SAM" id="MobiDB-lite"/>
    </source>
</evidence>
<dbReference type="PANTHER" id="PTHR37271">
    <property type="entry name" value="KARYOGAMY PROTEIN KAR9"/>
    <property type="match status" value="1"/>
</dbReference>
<dbReference type="GO" id="GO:0030473">
    <property type="term" value="P:nuclear migration along microtubule"/>
    <property type="evidence" value="ECO:0007669"/>
    <property type="project" value="TreeGrafter"/>
</dbReference>
<dbReference type="Proteomes" id="UP000002037">
    <property type="component" value="Unassembled WGS sequence"/>
</dbReference>
<dbReference type="GeneID" id="8297783"/>
<dbReference type="OrthoDB" id="5559380at2759"/>